<dbReference type="AlphaFoldDB" id="A0A2P6RZG0"/>
<accession>A0A2P6RZG0</accession>
<proteinExistence type="predicted"/>
<gene>
    <name evidence="2" type="ORF">RchiOBHm_Chr2g0148491</name>
</gene>
<evidence type="ECO:0000313" key="3">
    <source>
        <dbReference type="Proteomes" id="UP000238479"/>
    </source>
</evidence>
<sequence length="51" mass="6181">MIMCVHIYYGIYIYICIHVLVAFLSDCLCVYIYILWDTYIYILIHVLVVSW</sequence>
<evidence type="ECO:0000256" key="1">
    <source>
        <dbReference type="SAM" id="Phobius"/>
    </source>
</evidence>
<keyword evidence="1" id="KW-0472">Membrane</keyword>
<name>A0A2P6RZG0_ROSCH</name>
<keyword evidence="1" id="KW-0812">Transmembrane</keyword>
<dbReference type="Proteomes" id="UP000238479">
    <property type="component" value="Chromosome 2"/>
</dbReference>
<organism evidence="2 3">
    <name type="scientific">Rosa chinensis</name>
    <name type="common">China rose</name>
    <dbReference type="NCBI Taxonomy" id="74649"/>
    <lineage>
        <taxon>Eukaryota</taxon>
        <taxon>Viridiplantae</taxon>
        <taxon>Streptophyta</taxon>
        <taxon>Embryophyta</taxon>
        <taxon>Tracheophyta</taxon>
        <taxon>Spermatophyta</taxon>
        <taxon>Magnoliopsida</taxon>
        <taxon>eudicotyledons</taxon>
        <taxon>Gunneridae</taxon>
        <taxon>Pentapetalae</taxon>
        <taxon>rosids</taxon>
        <taxon>fabids</taxon>
        <taxon>Rosales</taxon>
        <taxon>Rosaceae</taxon>
        <taxon>Rosoideae</taxon>
        <taxon>Rosoideae incertae sedis</taxon>
        <taxon>Rosa</taxon>
    </lineage>
</organism>
<keyword evidence="3" id="KW-1185">Reference proteome</keyword>
<comment type="caution">
    <text evidence="2">The sequence shown here is derived from an EMBL/GenBank/DDBJ whole genome shotgun (WGS) entry which is preliminary data.</text>
</comment>
<dbReference type="EMBL" id="PDCK01000040">
    <property type="protein sequence ID" value="PRQ51805.1"/>
    <property type="molecule type" value="Genomic_DNA"/>
</dbReference>
<evidence type="ECO:0000313" key="2">
    <source>
        <dbReference type="EMBL" id="PRQ51805.1"/>
    </source>
</evidence>
<feature type="transmembrane region" description="Helical" evidence="1">
    <location>
        <begin position="7"/>
        <end position="24"/>
    </location>
</feature>
<feature type="transmembrane region" description="Helical" evidence="1">
    <location>
        <begin position="30"/>
        <end position="49"/>
    </location>
</feature>
<reference evidence="2 3" key="1">
    <citation type="journal article" date="2018" name="Nat. Genet.">
        <title>The Rosa genome provides new insights in the design of modern roses.</title>
        <authorList>
            <person name="Bendahmane M."/>
        </authorList>
    </citation>
    <scope>NUCLEOTIDE SEQUENCE [LARGE SCALE GENOMIC DNA]</scope>
    <source>
        <strain evidence="3">cv. Old Blush</strain>
    </source>
</reference>
<keyword evidence="1" id="KW-1133">Transmembrane helix</keyword>
<dbReference type="Gramene" id="PRQ51805">
    <property type="protein sequence ID" value="PRQ51805"/>
    <property type="gene ID" value="RchiOBHm_Chr2g0148491"/>
</dbReference>
<protein>
    <submittedName>
        <fullName evidence="2">Uncharacterized protein</fullName>
    </submittedName>
</protein>